<dbReference type="Proteomes" id="UP000016584">
    <property type="component" value="Unassembled WGS sequence"/>
</dbReference>
<evidence type="ECO:0000259" key="1">
    <source>
        <dbReference type="Pfam" id="PF18676"/>
    </source>
</evidence>
<dbReference type="eggNOG" id="COG3210">
    <property type="taxonomic scope" value="Bacteria"/>
</dbReference>
<dbReference type="RefSeq" id="WP_021071660.1">
    <property type="nucleotide sequence ID" value="NZ_ATDL01000018.1"/>
</dbReference>
<dbReference type="Pfam" id="PF13585">
    <property type="entry name" value="CHU_C"/>
    <property type="match status" value="1"/>
</dbReference>
<gene>
    <name evidence="3" type="ORF">M472_05315</name>
</gene>
<dbReference type="InterPro" id="IPR043772">
    <property type="entry name" value="MBG_3"/>
</dbReference>
<dbReference type="EMBL" id="ATDL01000018">
    <property type="protein sequence ID" value="ERJ58178.1"/>
    <property type="molecule type" value="Genomic_DNA"/>
</dbReference>
<dbReference type="eggNOG" id="COG5492">
    <property type="taxonomic scope" value="Bacteria"/>
</dbReference>
<dbReference type="InterPro" id="IPR011050">
    <property type="entry name" value="Pectin_lyase_fold/virulence"/>
</dbReference>
<feature type="domain" description="MBG" evidence="1">
    <location>
        <begin position="1604"/>
        <end position="1676"/>
    </location>
</feature>
<accession>U2J6A1</accession>
<dbReference type="PATRIC" id="fig|1346330.5.peg.3523"/>
<feature type="domain" description="MBG" evidence="1">
    <location>
        <begin position="1683"/>
        <end position="1755"/>
    </location>
</feature>
<evidence type="ECO:0000313" key="3">
    <source>
        <dbReference type="EMBL" id="ERJ58178.1"/>
    </source>
</evidence>
<dbReference type="InterPro" id="IPR012334">
    <property type="entry name" value="Pectin_lyas_fold"/>
</dbReference>
<dbReference type="eggNOG" id="COG2911">
    <property type="taxonomic scope" value="Bacteria"/>
</dbReference>
<dbReference type="Pfam" id="PF18676">
    <property type="entry name" value="MBG_2"/>
    <property type="match status" value="2"/>
</dbReference>
<dbReference type="eggNOG" id="COG4932">
    <property type="taxonomic scope" value="Bacteria"/>
</dbReference>
<dbReference type="NCBIfam" id="TIGR04131">
    <property type="entry name" value="Bac_Flav_CTERM"/>
    <property type="match status" value="1"/>
</dbReference>
<dbReference type="InterPro" id="IPR059226">
    <property type="entry name" value="Choice_anch_Q_dom"/>
</dbReference>
<comment type="caution">
    <text evidence="3">The sequence shown here is derived from an EMBL/GenBank/DDBJ whole genome shotgun (WGS) entry which is preliminary data.</text>
</comment>
<evidence type="ECO:0000259" key="2">
    <source>
        <dbReference type="Pfam" id="PF18887"/>
    </source>
</evidence>
<dbReference type="SMART" id="SM00710">
    <property type="entry name" value="PbH1"/>
    <property type="match status" value="12"/>
</dbReference>
<dbReference type="NCBIfam" id="NF041518">
    <property type="entry name" value="choice_anch_Q"/>
    <property type="match status" value="2"/>
</dbReference>
<organism evidence="3 4">
    <name type="scientific">Sphingobacterium paucimobilis HER1398</name>
    <dbReference type="NCBI Taxonomy" id="1346330"/>
    <lineage>
        <taxon>Bacteria</taxon>
        <taxon>Pseudomonadati</taxon>
        <taxon>Bacteroidota</taxon>
        <taxon>Sphingobacteriia</taxon>
        <taxon>Sphingobacteriales</taxon>
        <taxon>Sphingobacteriaceae</taxon>
        <taxon>Sphingobacterium</taxon>
    </lineage>
</organism>
<feature type="domain" description="MBG" evidence="2">
    <location>
        <begin position="1766"/>
        <end position="1832"/>
    </location>
</feature>
<dbReference type="Pfam" id="PF18887">
    <property type="entry name" value="MBG_3"/>
    <property type="match status" value="1"/>
</dbReference>
<dbReference type="OrthoDB" id="714414at2"/>
<dbReference type="InterPro" id="IPR006626">
    <property type="entry name" value="PbH1"/>
</dbReference>
<dbReference type="SUPFAM" id="SSF51126">
    <property type="entry name" value="Pectin lyase-like"/>
    <property type="match status" value="4"/>
</dbReference>
<sequence>MSYYYKVIISLIGSLCFLLVQPLLAGINGERELQETALTPVVFIPSAENILYVDKSVDQTAGGYTGSGDSWVNAIPELADALKWANDNKATNLWGASNPLKIYVAKGIYKPKYSPEDGAKYGTDQGPDNAFLMVNNVQLYGGFYPANGISDLNHERILPGVQGAPAGGTVLSGDLGVPDDDTDNAYHVVVSVGDVGNALLDGFSIQGGNANGTSSLQVYGKNIAQDYGGGIYNISSSPLLTNVSISGNIANSVGGGMYNLSSSPLLTNVTIRGNTANNSGGGMFNNLSSSPLLTNVTINGNTAAVLGGGMYNSSSSPKLTDVMINDNIAAVEGGGMYNLSSSPLLTNVLISGNTANSAGGGMCNVSSSPLLTNVTIRGNTAAVLGGGMCNSSSSPKLTNVLISDNTASFNGGGMYNSSSSSPLLTNVTLSGNTANEWGGGMYNFSSSPVLTNVTIANNKTGTSGGGMLNHYSSSPKVYNSIIWGNTKTDGTTVDNIFNQSSSPEFYTSLVQGSGGSTSWASAFGTDGGNNIDADPLFADMANGDYSLQSGSPATDAGKNNYYTDTDKGNGDLTVDKDLAGNPRLFGSAIDMGAYEYQGVQYTPNADNILYVNQSVGQIAAGYTGSGDSWANAIPELADALKWANDNKAANLWDTNNPLKIYVAKGTYRPKYSPEDGANYGTDQGRDNTFLMVENVHLYGGFVGVESNPTERVLSAIGATGTILSGDLDENDIVNGLGTSLSIQNNDENAYHVVMASGDDRDLNVFIDGFEITGGNANGSGDIWVNTTVSRNAGGGFYLSTSGKITLTLNNSRISGNSTDSEGGGIYSYAYAPFAISKSPHSEIILKNVHVIENYAVGNGGGIYSKSYYSPNNSTKTSASGIIFEHGAVSGNYSGGFGGGIFSDAFTNATTGASSLLNISLVRVSENHSNLQGGGIFSGADGGYSRVEISKSELTKNTAKNDGAAISTSAPFGTNHENTIALHSCTVVGNRGNSYIAYNGGKRNFNVGNSVFLDNRKADNSNSSMIGTPVKNIGYSLIQGETSTTNGNVSAAGLTIGQVFTDSANGDYSLTDNSPAIDAGSNTLYQGDLANDLDLAGSPRLYHNTIDMGAYEYQGVQYTPNADNILYVNQSVDQTAAGYTGSGNSWDNAIPELADALKWANDNKATNLWDANNPLKIYVAKGTYLPKYSPEDGIADPANPMDNRDKSFLMVENVQLYGGFDPLNNIITLDDTRVMPEVLAGGVPKESSTILSGDIGLIAEKGDNAYHVVVSSEYVGTALLDGFLIHGGNATGGQSSIRINSNYIKRWNGGGIHLYDSCPVLRNLVISQNHADKHAGAIAMEAIQNYSFLYNILICHNTSEYGAAIVFWGAEGKGNFSNLTMYDNQSISGSSLFGFFGTTFLLSNSILVDDEWSKIGVSELKNTLLIGDDDYESIVWTDGGGNIITAESPFRNEQEGDFKLKESSQAQDAGNAQVYWNLLHDAAPSTNPLLMPEAENESWGRDLAGERRFRGEAIDMGAYEYQCEQVNYDNVVFEDADVTYNGGVHMILATDLPQGVTAAYEIKDEAGAVVTEAVNVGTYTVTVTLSGCGQDKDLTVTLKIEAATLTVTAASGQGKVYGEADPVLTYMVSGYQGTDDNSILSGALSRTVGEDVGAYAIGQGNLNAGSNYNIDFTSADFAISKVTLTVTAASGQGKVYGEADPVLTYTVSGYQGTDDNSILSGALSRTVGENVGAYPIGQGDLSAGANYAIDFTGADFAISKAILTGIRFDDTSFTYDGDVKVMVIKGEMPSGISVSYTNNEQTEAGEYVVTAIIDGGRNYENASETAKLTIKKAKQVISFSAPEELGRDAGTVSLDVHSDAGLPVSLFVDDPSIATVSGTELRVHRLGTFQITATQLGDANHEAAAAVTVTVRVVAGAGAKLPIVLHKALSPNGDGINDFLTIEGIQDYPENKVTIFDKSGAVLAEIIGYNNRDNVFTGKESRDGTYFYYLDLKDNGVWKREKGYFVIRR</sequence>
<dbReference type="Gene3D" id="2.160.20.10">
    <property type="entry name" value="Single-stranded right-handed beta-helix, Pectin lyase-like"/>
    <property type="match status" value="3"/>
</dbReference>
<proteinExistence type="predicted"/>
<dbReference type="InterPro" id="IPR026341">
    <property type="entry name" value="T9SS_type_B"/>
</dbReference>
<evidence type="ECO:0000313" key="4">
    <source>
        <dbReference type="Proteomes" id="UP000016584"/>
    </source>
</evidence>
<dbReference type="STRING" id="1346330.M472_05315"/>
<protein>
    <submittedName>
        <fullName evidence="3">Uncharacterized protein</fullName>
    </submittedName>
</protein>
<dbReference type="PANTHER" id="PTHR11319:SF35">
    <property type="entry name" value="OUTER MEMBRANE PROTEIN PMPC-RELATED"/>
    <property type="match status" value="1"/>
</dbReference>
<reference evidence="3 4" key="1">
    <citation type="journal article" date="2013" name="Genome Announc.">
        <title>The Draft Genome Sequence of Sphingomonas paucimobilis Strain HER1398 (Proteobacteria), Host to the Giant PAU Phage, Indicates That It Is a Member of the Genus Sphingobacterium (Bacteroidetes).</title>
        <authorList>
            <person name="White R.A.III."/>
            <person name="Suttle C.A."/>
        </authorList>
    </citation>
    <scope>NUCLEOTIDE SEQUENCE [LARGE SCALE GENOMIC DNA]</scope>
    <source>
        <strain evidence="3 4">HER1398</strain>
    </source>
</reference>
<name>U2J6A1_9SPHI</name>
<dbReference type="InterPro" id="IPR041286">
    <property type="entry name" value="MBG_2"/>
</dbReference>
<keyword evidence="4" id="KW-1185">Reference proteome</keyword>
<dbReference type="PANTHER" id="PTHR11319">
    <property type="entry name" value="G PROTEIN-COUPLED RECEPTOR-RELATED"/>
    <property type="match status" value="1"/>
</dbReference>